<sequence length="269" mass="27798">MAFVFDPMGTTVLITGASSGLGRGFAAEFARRGADLVLVARRRDKLQALADELSERYGTTSTVIAADLAAPGGVDEVVSGLEGRGIRIASLVNNAGYGVAGPFLRSSSKDATGQIDLNITALVKLTHALLPHLTAHAATKPGTGVLLTVSSVAGHAPVPDFAIYAATKAFVLSFTEALAFELKETGVKVLALSPGPTETEFFAVAGNDDQSFGPRETVDQVIQTTFRALDRARTPASVVSGLRNKVQAVGAGVLPRGLVLDVAGRVSGR</sequence>
<dbReference type="SUPFAM" id="SSF51735">
    <property type="entry name" value="NAD(P)-binding Rossmann-fold domains"/>
    <property type="match status" value="1"/>
</dbReference>
<gene>
    <name evidence="4" type="ORF">SAMN06309945_2282</name>
</gene>
<dbReference type="CDD" id="cd05233">
    <property type="entry name" value="SDR_c"/>
    <property type="match status" value="1"/>
</dbReference>
<dbReference type="PROSITE" id="PS00061">
    <property type="entry name" value="ADH_SHORT"/>
    <property type="match status" value="1"/>
</dbReference>
<dbReference type="InterPro" id="IPR036291">
    <property type="entry name" value="NAD(P)-bd_dom_sf"/>
</dbReference>
<comment type="similarity">
    <text evidence="1 3">Belongs to the short-chain dehydrogenases/reductases (SDR) family.</text>
</comment>
<organism evidence="4 5">
    <name type="scientific">Okibacterium fritillariae</name>
    <dbReference type="NCBI Taxonomy" id="123320"/>
    <lineage>
        <taxon>Bacteria</taxon>
        <taxon>Bacillati</taxon>
        <taxon>Actinomycetota</taxon>
        <taxon>Actinomycetes</taxon>
        <taxon>Micrococcales</taxon>
        <taxon>Microbacteriaceae</taxon>
        <taxon>Okibacterium</taxon>
    </lineage>
</organism>
<keyword evidence="5" id="KW-1185">Reference proteome</keyword>
<dbReference type="Gene3D" id="3.40.50.720">
    <property type="entry name" value="NAD(P)-binding Rossmann-like Domain"/>
    <property type="match status" value="1"/>
</dbReference>
<dbReference type="PIRSF" id="PIRSF000126">
    <property type="entry name" value="11-beta-HSD1"/>
    <property type="match status" value="1"/>
</dbReference>
<evidence type="ECO:0000256" key="1">
    <source>
        <dbReference type="ARBA" id="ARBA00006484"/>
    </source>
</evidence>
<protein>
    <recommendedName>
        <fullName evidence="6">Short-chain dehydrogenase</fullName>
    </recommendedName>
</protein>
<dbReference type="GO" id="GO:0016491">
    <property type="term" value="F:oxidoreductase activity"/>
    <property type="evidence" value="ECO:0007669"/>
    <property type="project" value="UniProtKB-KW"/>
</dbReference>
<keyword evidence="2" id="KW-0560">Oxidoreductase</keyword>
<evidence type="ECO:0000313" key="4">
    <source>
        <dbReference type="EMBL" id="SKC63520.1"/>
    </source>
</evidence>
<dbReference type="EMBL" id="FUZP01000002">
    <property type="protein sequence ID" value="SKC63520.1"/>
    <property type="molecule type" value="Genomic_DNA"/>
</dbReference>
<dbReference type="OrthoDB" id="9797538at2"/>
<dbReference type="PANTHER" id="PTHR44196">
    <property type="entry name" value="DEHYDROGENASE/REDUCTASE SDR FAMILY MEMBER 7B"/>
    <property type="match status" value="1"/>
</dbReference>
<dbReference type="AlphaFoldDB" id="A0A1T5KIN5"/>
<dbReference type="Proteomes" id="UP000190857">
    <property type="component" value="Unassembled WGS sequence"/>
</dbReference>
<evidence type="ECO:0008006" key="6">
    <source>
        <dbReference type="Google" id="ProtNLM"/>
    </source>
</evidence>
<dbReference type="PRINTS" id="PR00080">
    <property type="entry name" value="SDRFAMILY"/>
</dbReference>
<evidence type="ECO:0000313" key="5">
    <source>
        <dbReference type="Proteomes" id="UP000190857"/>
    </source>
</evidence>
<name>A0A1T5KIN5_9MICO</name>
<dbReference type="PANTHER" id="PTHR44196:SF2">
    <property type="entry name" value="SHORT-CHAIN DEHYDROGENASE-RELATED"/>
    <property type="match status" value="1"/>
</dbReference>
<dbReference type="STRING" id="123320.SAMN06309945_2282"/>
<evidence type="ECO:0000256" key="2">
    <source>
        <dbReference type="ARBA" id="ARBA00023002"/>
    </source>
</evidence>
<dbReference type="Pfam" id="PF00106">
    <property type="entry name" value="adh_short"/>
    <property type="match status" value="1"/>
</dbReference>
<evidence type="ECO:0000256" key="3">
    <source>
        <dbReference type="RuleBase" id="RU000363"/>
    </source>
</evidence>
<dbReference type="InterPro" id="IPR020904">
    <property type="entry name" value="Sc_DH/Rdtase_CS"/>
</dbReference>
<accession>A0A1T5KIN5</accession>
<dbReference type="InterPro" id="IPR002347">
    <property type="entry name" value="SDR_fam"/>
</dbReference>
<reference evidence="4 5" key="1">
    <citation type="submission" date="2017-02" db="EMBL/GenBank/DDBJ databases">
        <authorList>
            <person name="Peterson S.W."/>
        </authorList>
    </citation>
    <scope>NUCLEOTIDE SEQUENCE [LARGE SCALE GENOMIC DNA]</scope>
    <source>
        <strain evidence="4 5">VKM Ac-2059</strain>
    </source>
</reference>
<dbReference type="PRINTS" id="PR00081">
    <property type="entry name" value="GDHRDH"/>
</dbReference>
<dbReference type="RefSeq" id="WP_079728323.1">
    <property type="nucleotide sequence ID" value="NZ_FUZP01000002.1"/>
</dbReference>
<proteinExistence type="inferred from homology"/>
<dbReference type="GO" id="GO:0016020">
    <property type="term" value="C:membrane"/>
    <property type="evidence" value="ECO:0007669"/>
    <property type="project" value="TreeGrafter"/>
</dbReference>